<dbReference type="EMBL" id="QGKL01000043">
    <property type="protein sequence ID" value="PWQ93152.1"/>
    <property type="molecule type" value="Genomic_DNA"/>
</dbReference>
<dbReference type="RefSeq" id="WP_109826729.1">
    <property type="nucleotide sequence ID" value="NZ_QGKL01000043.1"/>
</dbReference>
<dbReference type="AlphaFoldDB" id="A0A317CAP5"/>
<dbReference type="OrthoDB" id="5619505at2"/>
<name>A0A317CAP5_9GAMM</name>
<gene>
    <name evidence="1" type="ORF">DKT75_20910</name>
</gene>
<protein>
    <submittedName>
        <fullName evidence="1">Uncharacterized protein</fullName>
    </submittedName>
</protein>
<evidence type="ECO:0000313" key="1">
    <source>
        <dbReference type="EMBL" id="PWQ93152.1"/>
    </source>
</evidence>
<keyword evidence="2" id="KW-1185">Reference proteome</keyword>
<proteinExistence type="predicted"/>
<accession>A0A317CAP5</accession>
<evidence type="ECO:0000313" key="2">
    <source>
        <dbReference type="Proteomes" id="UP000245506"/>
    </source>
</evidence>
<comment type="caution">
    <text evidence="1">The sequence shown here is derived from an EMBL/GenBank/DDBJ whole genome shotgun (WGS) entry which is preliminary data.</text>
</comment>
<organism evidence="1 2">
    <name type="scientific">Leucothrix arctica</name>
    <dbReference type="NCBI Taxonomy" id="1481894"/>
    <lineage>
        <taxon>Bacteria</taxon>
        <taxon>Pseudomonadati</taxon>
        <taxon>Pseudomonadota</taxon>
        <taxon>Gammaproteobacteria</taxon>
        <taxon>Thiotrichales</taxon>
        <taxon>Thiotrichaceae</taxon>
        <taxon>Leucothrix</taxon>
    </lineage>
</organism>
<sequence>MIDSLLLKLIEQESNSENIEAMTADGFEQPSFYDHWILPLRYVLAMRYIKHKKAVLGTFKTQGIYPVFRRDFIGAMQQRLQQKVWFRDGIMPSTLLSPLSKVIFYPLIIAGLLIGSWQAHTWYVNKNMHLALADRMPYYSELLHQALVAKQYAAQKPLEEILAKAELEKQHIVSLVPNKGGVRTEMERALSSMQDDTLSSAEVMIFFKRLNAEMDIQNLPYYMSPKLFTDECSSFAPGVDKEENAIINLLSRLLNEQKVDDSVPLCRTGIITVYKVQDRKALDYIEDNLEDEELPLYHVYRADRVPAADGALGLTFKSQGIGSLILLDQIKRFSEQSVLPALTFQGRSFIIPYWLQGYYDIEENITKNYKSDITELFSSPESLKLLRSAAKEMLLDQQHLASSRMQQTLQRSLPATSSEGALDVISGMMDTLREPKPQPAQKAAKAELEKLMTSLLPSIEYHEAYHQIEKGDWKEPSWVAEEFSSLSERGVESSLEELGAYLTQLVYTDSNHKVWLTKLLLFSINSMTQGQPEYYASSVIFSAMQDTYLLQDISPNHRLTVDEKVEIYKALSTYNISELQDMAKVVFEALFERPVVTLQ</sequence>
<reference evidence="1 2" key="1">
    <citation type="submission" date="2018-05" db="EMBL/GenBank/DDBJ databases">
        <title>Leucothrix arctica sp. nov., isolated from Arctic seawater.</title>
        <authorList>
            <person name="Choi A."/>
            <person name="Baek K."/>
        </authorList>
    </citation>
    <scope>NUCLEOTIDE SEQUENCE [LARGE SCALE GENOMIC DNA]</scope>
    <source>
        <strain evidence="1 2">IMCC9719</strain>
    </source>
</reference>
<dbReference type="Proteomes" id="UP000245506">
    <property type="component" value="Unassembled WGS sequence"/>
</dbReference>